<organism evidence="3 4">
    <name type="scientific">Epilithonimonas lactis</name>
    <dbReference type="NCBI Taxonomy" id="421072"/>
    <lineage>
        <taxon>Bacteria</taxon>
        <taxon>Pseudomonadati</taxon>
        <taxon>Bacteroidota</taxon>
        <taxon>Flavobacteriia</taxon>
        <taxon>Flavobacteriales</taxon>
        <taxon>Weeksellaceae</taxon>
        <taxon>Chryseobacterium group</taxon>
        <taxon>Epilithonimonas</taxon>
    </lineage>
</organism>
<protein>
    <submittedName>
        <fullName evidence="3">Uncharacterized protein</fullName>
    </submittedName>
</protein>
<dbReference type="STRING" id="421072.SAMN04488097_2884"/>
<keyword evidence="4" id="KW-1185">Reference proteome</keyword>
<comment type="caution">
    <text evidence="3">The sequence shown here is derived from an EMBL/GenBank/DDBJ whole genome shotgun (WGS) entry which is preliminary data.</text>
</comment>
<gene>
    <name evidence="3" type="ORF">IO89_00445</name>
    <name evidence="2" type="ORF">IO89_16995</name>
</gene>
<dbReference type="OrthoDB" id="1452893at2"/>
<evidence type="ECO:0000313" key="3">
    <source>
        <dbReference type="EMBL" id="KFC23117.1"/>
    </source>
</evidence>
<dbReference type="RefSeq" id="WP_034972783.1">
    <property type="nucleotide sequence ID" value="NZ_FOFI01000003.1"/>
</dbReference>
<proteinExistence type="predicted"/>
<dbReference type="Proteomes" id="UP000028623">
    <property type="component" value="Unassembled WGS sequence"/>
</dbReference>
<name>A0A085BKX2_9FLAO</name>
<feature type="transmembrane region" description="Helical" evidence="1">
    <location>
        <begin position="114"/>
        <end position="135"/>
    </location>
</feature>
<keyword evidence="1" id="KW-0812">Transmembrane</keyword>
<dbReference type="eggNOG" id="ENOG5030J41">
    <property type="taxonomic scope" value="Bacteria"/>
</dbReference>
<keyword evidence="1" id="KW-0472">Membrane</keyword>
<evidence type="ECO:0000313" key="4">
    <source>
        <dbReference type="Proteomes" id="UP000028623"/>
    </source>
</evidence>
<feature type="transmembrane region" description="Helical" evidence="1">
    <location>
        <begin position="56"/>
        <end position="79"/>
    </location>
</feature>
<keyword evidence="1" id="KW-1133">Transmembrane helix</keyword>
<feature type="transmembrane region" description="Helical" evidence="1">
    <location>
        <begin position="86"/>
        <end position="108"/>
    </location>
</feature>
<evidence type="ECO:0000313" key="2">
    <source>
        <dbReference type="EMBL" id="KFC18550.1"/>
    </source>
</evidence>
<accession>A0A085BKX2</accession>
<feature type="transmembrane region" description="Helical" evidence="1">
    <location>
        <begin position="7"/>
        <end position="27"/>
    </location>
</feature>
<sequence>MNFCRNTIGVLAGLTVAALIITLGIKIDSTWVTYKQFAPFDHWETLLRSVQHKDSFFIALLFFGGLGVTFGGVVTAVIVKYAKVAYAILIGFIMLFIAMLDIIIYPYHPVFYKISIFLIFFPFSWIGGKITEVIYERRKKREKQLQSKHKKPQV</sequence>
<dbReference type="EMBL" id="JPLY01000006">
    <property type="protein sequence ID" value="KFC18550.1"/>
    <property type="molecule type" value="Genomic_DNA"/>
</dbReference>
<evidence type="ECO:0000256" key="1">
    <source>
        <dbReference type="SAM" id="Phobius"/>
    </source>
</evidence>
<dbReference type="EMBL" id="JPLY01000001">
    <property type="protein sequence ID" value="KFC23117.1"/>
    <property type="molecule type" value="Genomic_DNA"/>
</dbReference>
<reference evidence="3 4" key="1">
    <citation type="submission" date="2014-07" db="EMBL/GenBank/DDBJ databases">
        <title>Epilithonimonas lactis LMG 22401 Genome.</title>
        <authorList>
            <person name="Pipes S.E."/>
            <person name="Stropko S.J."/>
        </authorList>
    </citation>
    <scope>NUCLEOTIDE SEQUENCE [LARGE SCALE GENOMIC DNA]</scope>
    <source>
        <strain evidence="3 4">LMG 24401</strain>
    </source>
</reference>
<dbReference type="AlphaFoldDB" id="A0A085BKX2"/>